<evidence type="ECO:0000313" key="2">
    <source>
        <dbReference type="EMBL" id="WOF16548.1"/>
    </source>
</evidence>
<sequence length="104" mass="11877">MDEYDNMKDIVLAVILVISTLVMVVRLWQDWIVAVSTGLMMISLAGLILSLCNKINTLEETLQARERTMRVNLEEITGKVDQKCDKMVDEVGEMVTALSRRVYR</sequence>
<dbReference type="RefSeq" id="WP_317135969.1">
    <property type="nucleotide sequence ID" value="NZ_CP043875.1"/>
</dbReference>
<name>A0AA97FE10_9EURY</name>
<keyword evidence="3" id="KW-1185">Reference proteome</keyword>
<dbReference type="KEGG" id="mefw:F1737_07510"/>
<proteinExistence type="predicted"/>
<feature type="transmembrane region" description="Helical" evidence="1">
    <location>
        <begin position="7"/>
        <end position="25"/>
    </location>
</feature>
<dbReference type="EMBL" id="CP043875">
    <property type="protein sequence ID" value="WOF16548.1"/>
    <property type="molecule type" value="Genomic_DNA"/>
</dbReference>
<gene>
    <name evidence="2" type="ORF">F1737_07510</name>
</gene>
<keyword evidence="1" id="KW-1133">Transmembrane helix</keyword>
<dbReference type="GeneID" id="85230005"/>
<reference evidence="2 3" key="1">
    <citation type="submission" date="2019-09" db="EMBL/GenBank/DDBJ databases">
        <title>The complete genome of Methanoplanus sp. FWC-SCC4.</title>
        <authorList>
            <person name="Chen S.-C."/>
            <person name="Zhou Y.-Z."/>
            <person name="Lai M.-C."/>
        </authorList>
    </citation>
    <scope>NUCLEOTIDE SEQUENCE [LARGE SCALE GENOMIC DNA]</scope>
    <source>
        <strain evidence="2 3">FWC-SCC4</strain>
    </source>
</reference>
<evidence type="ECO:0000313" key="3">
    <source>
        <dbReference type="Proteomes" id="UP001301797"/>
    </source>
</evidence>
<feature type="transmembrane region" description="Helical" evidence="1">
    <location>
        <begin position="31"/>
        <end position="52"/>
    </location>
</feature>
<protein>
    <submittedName>
        <fullName evidence="2">Uncharacterized protein</fullName>
    </submittedName>
</protein>
<keyword evidence="1" id="KW-0812">Transmembrane</keyword>
<dbReference type="AlphaFoldDB" id="A0AA97FE10"/>
<keyword evidence="1" id="KW-0472">Membrane</keyword>
<dbReference type="Proteomes" id="UP001301797">
    <property type="component" value="Chromosome"/>
</dbReference>
<organism evidence="2 3">
    <name type="scientific">Methanochimaera problematica</name>
    <dbReference type="NCBI Taxonomy" id="2609417"/>
    <lineage>
        <taxon>Archaea</taxon>
        <taxon>Methanobacteriati</taxon>
        <taxon>Methanobacteriota</taxon>
        <taxon>Stenosarchaea group</taxon>
        <taxon>Methanomicrobia</taxon>
        <taxon>Methanomicrobiales</taxon>
        <taxon>Methanomicrobiaceae</taxon>
        <taxon>Methanochimaera</taxon>
    </lineage>
</organism>
<evidence type="ECO:0000256" key="1">
    <source>
        <dbReference type="SAM" id="Phobius"/>
    </source>
</evidence>
<accession>A0AA97FE10</accession>